<keyword evidence="3" id="KW-0378">Hydrolase</keyword>
<dbReference type="PANTHER" id="PTHR22946:SF12">
    <property type="entry name" value="CONIDIAL PIGMENT BIOSYNTHESIS PROTEIN AYG1 (AFU_ORTHOLOGUE AFUA_2G17550)"/>
    <property type="match status" value="1"/>
</dbReference>
<dbReference type="OrthoDB" id="249703at2759"/>
<comment type="caution">
    <text evidence="3">The sequence shown here is derived from an EMBL/GenBank/DDBJ whole genome shotgun (WGS) entry which is preliminary data.</text>
</comment>
<dbReference type="GO" id="GO:0016746">
    <property type="term" value="F:acyltransferase activity"/>
    <property type="evidence" value="ECO:0007669"/>
    <property type="project" value="UniProtKB-KW"/>
</dbReference>
<dbReference type="PANTHER" id="PTHR22946">
    <property type="entry name" value="DIENELACTONE HYDROLASE DOMAIN-CONTAINING PROTEIN-RELATED"/>
    <property type="match status" value="1"/>
</dbReference>
<dbReference type="SUPFAM" id="SSF53474">
    <property type="entry name" value="alpha/beta-Hydrolases"/>
    <property type="match status" value="1"/>
</dbReference>
<dbReference type="EMBL" id="LUFC02000083">
    <property type="protein sequence ID" value="KAF4502341.1"/>
    <property type="molecule type" value="Genomic_DNA"/>
</dbReference>
<organism evidence="3 4">
    <name type="scientific">Fusarium agapanthi</name>
    <dbReference type="NCBI Taxonomy" id="1803897"/>
    <lineage>
        <taxon>Eukaryota</taxon>
        <taxon>Fungi</taxon>
        <taxon>Dikarya</taxon>
        <taxon>Ascomycota</taxon>
        <taxon>Pezizomycotina</taxon>
        <taxon>Sordariomycetes</taxon>
        <taxon>Hypocreomycetidae</taxon>
        <taxon>Hypocreales</taxon>
        <taxon>Nectriaceae</taxon>
        <taxon>Fusarium</taxon>
        <taxon>Fusarium fujikuroi species complex</taxon>
    </lineage>
</organism>
<dbReference type="InterPro" id="IPR029058">
    <property type="entry name" value="AB_hydrolase_fold"/>
</dbReference>
<accession>A0A9P5EB15</accession>
<keyword evidence="3" id="KW-0012">Acyltransferase</keyword>
<dbReference type="GO" id="GO:0016787">
    <property type="term" value="F:hydrolase activity"/>
    <property type="evidence" value="ECO:0007669"/>
    <property type="project" value="UniProtKB-KW"/>
</dbReference>
<evidence type="ECO:0000313" key="3">
    <source>
        <dbReference type="EMBL" id="KAF4502341.1"/>
    </source>
</evidence>
<dbReference type="AlphaFoldDB" id="A0A9P5EB15"/>
<keyword evidence="3" id="KW-0808">Transferase</keyword>
<keyword evidence="4" id="KW-1185">Reference proteome</keyword>
<reference evidence="3" key="1">
    <citation type="submission" date="2020-01" db="EMBL/GenBank/DDBJ databases">
        <title>Identification and distribution of gene clusters putatively required for synthesis of sphingolipid metabolism inhibitors in phylogenetically diverse species of the filamentous fungus Fusarium.</title>
        <authorList>
            <person name="Kim H.-S."/>
            <person name="Busman M."/>
            <person name="Brown D.W."/>
            <person name="Divon H."/>
            <person name="Uhlig S."/>
            <person name="Proctor R.H."/>
        </authorList>
    </citation>
    <scope>NUCLEOTIDE SEQUENCE</scope>
    <source>
        <strain evidence="3">NRRL 31653</strain>
    </source>
</reference>
<evidence type="ECO:0000313" key="4">
    <source>
        <dbReference type="Proteomes" id="UP000737391"/>
    </source>
</evidence>
<dbReference type="Pfam" id="PF12697">
    <property type="entry name" value="Abhydrolase_6"/>
    <property type="match status" value="1"/>
</dbReference>
<protein>
    <submittedName>
        <fullName evidence="3">Hydrolase or acyltransferase (Alpha beta hydrolase superfamily)</fullName>
    </submittedName>
</protein>
<name>A0A9P5EB15_9HYPO</name>
<dbReference type="InterPro" id="IPR000073">
    <property type="entry name" value="AB_hydrolase_1"/>
</dbReference>
<dbReference type="Proteomes" id="UP000737391">
    <property type="component" value="Unassembled WGS sequence"/>
</dbReference>
<evidence type="ECO:0000256" key="1">
    <source>
        <dbReference type="ARBA" id="ARBA00038115"/>
    </source>
</evidence>
<evidence type="ECO:0000259" key="2">
    <source>
        <dbReference type="Pfam" id="PF12697"/>
    </source>
</evidence>
<dbReference type="Gene3D" id="3.40.50.1820">
    <property type="entry name" value="alpha/beta hydrolase"/>
    <property type="match status" value="1"/>
</dbReference>
<proteinExistence type="inferred from homology"/>
<sequence>MTNQPPAGKRLGYGKKIPTVIVGTGYDGSQEALYHSNCRETIQRGWNCITYEGPGQATEAVTPVVDYVRSRHDVDPDRVALIGMSFGGLLAHLVATHEHRLAAVLAINGMLNLQRSILKQFPPALTKLFLSGNSTAFDNEIYSLLKNPKLPNALSWPINQGMWAWNTKSPFKWLTMVGEFNLDKQSLAKIKCPVFVASSQDDMTAPEQPEEMARAFGKQAHYFLFKTELGSGVHCAIGAENQLAQETLGWLEGVFDKVSK</sequence>
<gene>
    <name evidence="3" type="ORF">FAGAP_1453</name>
</gene>
<comment type="similarity">
    <text evidence="1">Belongs to the AB hydrolase superfamily. FUS2 hydrolase family.</text>
</comment>
<feature type="domain" description="AB hydrolase-1" evidence="2">
    <location>
        <begin position="46"/>
        <end position="235"/>
    </location>
</feature>
<dbReference type="InterPro" id="IPR050261">
    <property type="entry name" value="FrsA_esterase"/>
</dbReference>